<dbReference type="InterPro" id="IPR036236">
    <property type="entry name" value="Znf_C2H2_sf"/>
</dbReference>
<keyword evidence="16" id="KW-1185">Reference proteome</keyword>
<dbReference type="InterPro" id="IPR013087">
    <property type="entry name" value="Znf_C2H2_type"/>
</dbReference>
<feature type="domain" description="C2H2-type" evidence="14">
    <location>
        <begin position="252"/>
        <end position="275"/>
    </location>
</feature>
<dbReference type="Pfam" id="PF12874">
    <property type="entry name" value="zf-met"/>
    <property type="match status" value="1"/>
</dbReference>
<feature type="domain" description="C2H2-type" evidence="14">
    <location>
        <begin position="1333"/>
        <end position="1361"/>
    </location>
</feature>
<sequence>MLISAPSNVAYERRCNRQLNYKREISDVAEKSHNDKVKKKIAMSKKPISHTVKIADISLLKDTSETIKYPAAAIPEKNKHYNNFEVVLGYSTATPIRSHDGYAYTCCFCTENYTNPADLKTHALIKHNNGHDRREFMKKQTSSAYLLKLDITHLKCKLCDESIDTLEGLFEHLQNEHKKLIYTDVKNQIIPFKFGGEELQCAICLLVFNKYKILLEHMHTHYRNYVCEICDYGCINRRAMLNHKGSHKTGSFECGKCNKVFATHQRRTTHMNSVHKYMNLPNKCGVCKERFKSSQMKDQHMITMHGMSPVIRKCLACDKTFTSQNSLRIHRKKYHLMERHYQCTECEMNFFTGAQLKYHMLKHTGKKDFQCDVCLKWFGRKCVLREHMRIHTNDRRFTCLQCGRGFVQKCSLRGHMRSIHGTNQQITIFTGDKADAILHNLQESSIGDAKICKSTKKKSIKRDLDAICIQEVEKHRKNLLEVLVNSNATPIRHRRDQGYTCCFCTDQYPVAADLKMHTILEHTEEALKEFIQSLRIYTVKLDITSLQCAICQSDMSTIEQLMEHLIDIHQRKIYTDIKNHMIPFKFEGDDLTCAMCPTKCSTFRNLTEHMNNHYRNYECNVCGAGFVNRDILRCHTRIHKIGSFKCDFCPKIFDTRVKKQGHVNVVHRKSSLSRKCRYCDELFTDYHKKNEHLFKMHGVKMAELKCEVCNKIFKKQTALRNHMRKVHFMEKDVKCDVCEMKFFARKDMKRHMLRHTGNISDKEYKEDISNKIKASTTRLSELDINDDTQDIEEEKKSSVKNKKIKLKPIKELSKHHNNIKEILEGSNATPIHGKSDIGYMCCYCTDQYPDPARLKEHTIETHKGADDKNASFLKKRDLKKYHVKVDITGLRCKICYEPINNLNDLITHLKDEHKRKIYTDVKNHIVPFKFDSDDLKCFVCSNSYTKFKMLFEHMHKHISNFVCDLCGTGFFNRRSLLNHDKRHNLGEFKCEHCEKLFDNIQKKNSHVRIVHVHGYLLNKCGYCNQKFPGYRTKAEHLKSVHGIGLEPVNCQACEKSFCNKDSLRKHIKRHHLMESRYSCSECDMKFYGNNDLSEHMVKHTKTRSFQCKICLKRYGRQHTLRSRRHKTFEIIIGESAKKNKSERCRTKEPERMNKKGGELQKHRFNMREILLNTNATPIRCRGGIGYACCFCTDQFPDPADLKKHTIEYHDEKTKLNFMKGKDMYKFHVKLDITALKCTICDSDINTLEEVIDHLKNVHNKELFTDIQHQVLPFKFETEMLQCFICLNVYHKFKSLLEHMNVHYRNYVCDVCDAGFVSRVILAQHAESHKLGTFNCDYCPKSFDTFRKKRSHEKCIHTHSAINKCGYCDEKFKDYRKKEKHLSEVHGIHSMTLQCKACEKSFSNQKEYTVHLRRLHLMDKRFKCLECDMSFFSSAELNSHSVKHTGLRKFECEVCHKSYGRLKTLREHMRIHMDDRRFKCDLCGQAFVQKCKTVAKSEHPSVRIKVEDLKKKTKIKLVPVKKPSDYQMDVKKHRENIITILKSSNATPIQGHTDSGYNCVFCEETHFIPADLKKHNLETHTPLLDTLNIEPLVPKVLSMLCVKLDITDLLCTICHKSIDTIEALIEHLHNAHEKHIHSDIRHQILPFKFSTESLQCYICKNTFNKFKTLMEHMNVHYRNFVCEVCDSGFINQRKLYHHKAAHNTGTFNCGQCPKTFPTYSRQRAHERQYHELGMLVNKCRLCNALFKNNRQKDRHLEKEHGVSSFARKCHACGKMFVHQNALNIHMKRHHLVERTHKCTECGKGFFSSTELRAHMITHTGIKKHQCGVCLKTYVRKWTLNEHMRIHMDDRRFKCEICGQAFVQKCSWRGHMRSKHGEQV</sequence>
<feature type="domain" description="C2H2-type" evidence="14">
    <location>
        <begin position="961"/>
        <end position="983"/>
    </location>
</feature>
<feature type="domain" description="C2H2-type" evidence="14">
    <location>
        <begin position="617"/>
        <end position="639"/>
    </location>
</feature>
<dbReference type="FunFam" id="3.30.160.60:FF:000247">
    <property type="entry name" value="Zinc finger protein 236"/>
    <property type="match status" value="1"/>
</dbReference>
<feature type="domain" description="C2H2-type" evidence="14">
    <location>
        <begin position="988"/>
        <end position="1011"/>
    </location>
</feature>
<dbReference type="EMBL" id="CAKXAJ010024774">
    <property type="protein sequence ID" value="CAH2230097.1"/>
    <property type="molecule type" value="Genomic_DNA"/>
</dbReference>
<feature type="domain" description="C2H2-type" evidence="14">
    <location>
        <begin position="1306"/>
        <end position="1328"/>
    </location>
</feature>
<feature type="domain" description="C2H2-type" evidence="14">
    <location>
        <begin position="397"/>
        <end position="425"/>
    </location>
</feature>
<evidence type="ECO:0000256" key="12">
    <source>
        <dbReference type="ARBA" id="ARBA00023242"/>
    </source>
</evidence>
<evidence type="ECO:0000256" key="11">
    <source>
        <dbReference type="ARBA" id="ARBA00023163"/>
    </source>
</evidence>
<dbReference type="GO" id="GO:0000977">
    <property type="term" value="F:RNA polymerase II transcription regulatory region sequence-specific DNA binding"/>
    <property type="evidence" value="ECO:0007669"/>
    <property type="project" value="TreeGrafter"/>
</dbReference>
<keyword evidence="7" id="KW-0862">Zinc</keyword>
<proteinExistence type="inferred from homology"/>
<keyword evidence="6 13" id="KW-0863">Zinc-finger</keyword>
<comment type="similarity">
    <text evidence="2">Belongs to the krueppel C2H2-type zinc-finger protein family.</text>
</comment>
<feature type="domain" description="C2H2-type" evidence="14">
    <location>
        <begin position="1851"/>
        <end position="1878"/>
    </location>
</feature>
<feature type="domain" description="C2H2-type" evidence="14">
    <location>
        <begin position="1823"/>
        <end position="1850"/>
    </location>
</feature>
<accession>A0A8S4R758</accession>
<dbReference type="Pfam" id="PF00096">
    <property type="entry name" value="zf-C2H2"/>
    <property type="match status" value="5"/>
</dbReference>
<evidence type="ECO:0000259" key="14">
    <source>
        <dbReference type="PROSITE" id="PS50157"/>
    </source>
</evidence>
<feature type="domain" description="C2H2-type" evidence="14">
    <location>
        <begin position="1421"/>
        <end position="1448"/>
    </location>
</feature>
<organism evidence="15 16">
    <name type="scientific">Pararge aegeria aegeria</name>
    <dbReference type="NCBI Taxonomy" id="348720"/>
    <lineage>
        <taxon>Eukaryota</taxon>
        <taxon>Metazoa</taxon>
        <taxon>Ecdysozoa</taxon>
        <taxon>Arthropoda</taxon>
        <taxon>Hexapoda</taxon>
        <taxon>Insecta</taxon>
        <taxon>Pterygota</taxon>
        <taxon>Neoptera</taxon>
        <taxon>Endopterygota</taxon>
        <taxon>Lepidoptera</taxon>
        <taxon>Glossata</taxon>
        <taxon>Ditrysia</taxon>
        <taxon>Papilionoidea</taxon>
        <taxon>Nymphalidae</taxon>
        <taxon>Satyrinae</taxon>
        <taxon>Satyrini</taxon>
        <taxon>Parargina</taxon>
        <taxon>Pararge</taxon>
    </lineage>
</organism>
<dbReference type="Gene3D" id="3.30.160.60">
    <property type="entry name" value="Classic Zinc Finger"/>
    <property type="match status" value="19"/>
</dbReference>
<keyword evidence="4" id="KW-0479">Metal-binding</keyword>
<evidence type="ECO:0000256" key="5">
    <source>
        <dbReference type="ARBA" id="ARBA00022737"/>
    </source>
</evidence>
<feature type="domain" description="C2H2-type" evidence="14">
    <location>
        <begin position="1048"/>
        <end position="1076"/>
    </location>
</feature>
<keyword evidence="11" id="KW-0804">Transcription</keyword>
<feature type="domain" description="C2H2-type" evidence="14">
    <location>
        <begin position="733"/>
        <end position="760"/>
    </location>
</feature>
<feature type="domain" description="C2H2-type" evidence="14">
    <location>
        <begin position="1706"/>
        <end position="1729"/>
    </location>
</feature>
<dbReference type="FunFam" id="3.30.160.60:FF:000100">
    <property type="entry name" value="Zinc finger 45-like"/>
    <property type="match status" value="1"/>
</dbReference>
<dbReference type="PROSITE" id="PS50157">
    <property type="entry name" value="ZINC_FINGER_C2H2_2"/>
    <property type="match status" value="25"/>
</dbReference>
<evidence type="ECO:0000256" key="1">
    <source>
        <dbReference type="ARBA" id="ARBA00003767"/>
    </source>
</evidence>
<feature type="domain" description="C2H2-type" evidence="14">
    <location>
        <begin position="704"/>
        <end position="732"/>
    </location>
</feature>
<dbReference type="GO" id="GO:0008270">
    <property type="term" value="F:zinc ion binding"/>
    <property type="evidence" value="ECO:0007669"/>
    <property type="project" value="UniProtKB-KW"/>
</dbReference>
<feature type="domain" description="C2H2-type" evidence="14">
    <location>
        <begin position="1679"/>
        <end position="1701"/>
    </location>
</feature>
<evidence type="ECO:0000256" key="10">
    <source>
        <dbReference type="ARBA" id="ARBA00023125"/>
    </source>
</evidence>
<gene>
    <name evidence="15" type="primary">jg11304</name>
    <name evidence="15" type="ORF">PAEG_LOCUS9371</name>
</gene>
<dbReference type="PANTHER" id="PTHR24379:SF121">
    <property type="entry name" value="C2H2-TYPE DOMAIN-CONTAINING PROTEIN"/>
    <property type="match status" value="1"/>
</dbReference>
<evidence type="ECO:0000313" key="15">
    <source>
        <dbReference type="EMBL" id="CAH2230097.1"/>
    </source>
</evidence>
<evidence type="ECO:0000256" key="9">
    <source>
        <dbReference type="ARBA" id="ARBA00023015"/>
    </source>
</evidence>
<dbReference type="SMART" id="SM00355">
    <property type="entry name" value="ZnF_C2H2"/>
    <property type="match status" value="46"/>
</dbReference>
<keyword evidence="9" id="KW-0805">Transcription regulation</keyword>
<name>A0A8S4R758_9NEOP</name>
<dbReference type="Pfam" id="PF13912">
    <property type="entry name" value="zf-C2H2_6"/>
    <property type="match status" value="4"/>
</dbReference>
<evidence type="ECO:0000313" key="16">
    <source>
        <dbReference type="Proteomes" id="UP000838756"/>
    </source>
</evidence>
<feature type="domain" description="C2H2-type" evidence="14">
    <location>
        <begin position="1766"/>
        <end position="1794"/>
    </location>
</feature>
<feature type="domain" description="C2H2-type" evidence="14">
    <location>
        <begin position="312"/>
        <end position="340"/>
    </location>
</feature>
<keyword evidence="10" id="KW-0238">DNA-binding</keyword>
<keyword evidence="12" id="KW-0539">Nucleus</keyword>
<keyword evidence="8" id="KW-0832">Ubl conjugation</keyword>
<comment type="caution">
    <text evidence="15">The sequence shown here is derived from an EMBL/GenBank/DDBJ whole genome shotgun (WGS) entry which is preliminary data.</text>
</comment>
<dbReference type="PANTHER" id="PTHR24379">
    <property type="entry name" value="KRAB AND ZINC FINGER DOMAIN-CONTAINING"/>
    <property type="match status" value="1"/>
</dbReference>
<evidence type="ECO:0000256" key="6">
    <source>
        <dbReference type="ARBA" id="ARBA00022771"/>
    </source>
</evidence>
<dbReference type="GO" id="GO:0048598">
    <property type="term" value="P:embryonic morphogenesis"/>
    <property type="evidence" value="ECO:0007669"/>
    <property type="project" value="UniProtKB-ARBA"/>
</dbReference>
<keyword evidence="5" id="KW-0677">Repeat</keyword>
<evidence type="ECO:0000256" key="13">
    <source>
        <dbReference type="PROSITE-ProRule" id="PRU00042"/>
    </source>
</evidence>
<keyword evidence="3" id="KW-1017">Isopeptide bond</keyword>
<dbReference type="Proteomes" id="UP000838756">
    <property type="component" value="Unassembled WGS sequence"/>
</dbReference>
<dbReference type="FunFam" id="3.30.160.60:FF:000624">
    <property type="entry name" value="zinc finger protein 697"/>
    <property type="match status" value="1"/>
</dbReference>
<feature type="domain" description="C2H2-type" evidence="14">
    <location>
        <begin position="1077"/>
        <end position="1104"/>
    </location>
</feature>
<dbReference type="GO" id="GO:0005634">
    <property type="term" value="C:nucleus"/>
    <property type="evidence" value="ECO:0007669"/>
    <property type="project" value="TreeGrafter"/>
</dbReference>
<feature type="domain" description="C2H2-type" evidence="14">
    <location>
        <begin position="839"/>
        <end position="867"/>
    </location>
</feature>
<evidence type="ECO:0000256" key="8">
    <source>
        <dbReference type="ARBA" id="ARBA00022843"/>
    </source>
</evidence>
<dbReference type="OrthoDB" id="6077919at2759"/>
<feature type="domain" description="C2H2-type" evidence="14">
    <location>
        <begin position="1653"/>
        <end position="1675"/>
    </location>
</feature>
<comment type="function">
    <text evidence="1">May be involved in transcriptional regulation.</text>
</comment>
<feature type="domain" description="C2H2-type" evidence="14">
    <location>
        <begin position="341"/>
        <end position="368"/>
    </location>
</feature>
<feature type="domain" description="C2H2-type" evidence="14">
    <location>
        <begin position="1449"/>
        <end position="1476"/>
    </location>
</feature>
<protein>
    <submittedName>
        <fullName evidence="15">Jg11304 protein</fullName>
    </submittedName>
</protein>
<feature type="domain" description="C2H2-type" evidence="14">
    <location>
        <begin position="369"/>
        <end position="396"/>
    </location>
</feature>
<evidence type="ECO:0000256" key="7">
    <source>
        <dbReference type="ARBA" id="ARBA00022833"/>
    </source>
</evidence>
<evidence type="ECO:0000256" key="2">
    <source>
        <dbReference type="ARBA" id="ARBA00006991"/>
    </source>
</evidence>
<dbReference type="PROSITE" id="PS00028">
    <property type="entry name" value="ZINC_FINGER_C2H2_1"/>
    <property type="match status" value="33"/>
</dbReference>
<reference evidence="15" key="1">
    <citation type="submission" date="2022-03" db="EMBL/GenBank/DDBJ databases">
        <authorList>
            <person name="Lindestad O."/>
        </authorList>
    </citation>
    <scope>NUCLEOTIDE SEQUENCE</scope>
</reference>
<feature type="domain" description="C2H2-type" evidence="14">
    <location>
        <begin position="1392"/>
        <end position="1420"/>
    </location>
</feature>
<dbReference type="GO" id="GO:0000981">
    <property type="term" value="F:DNA-binding transcription factor activity, RNA polymerase II-specific"/>
    <property type="evidence" value="ECO:0007669"/>
    <property type="project" value="TreeGrafter"/>
</dbReference>
<dbReference type="SUPFAM" id="SSF57667">
    <property type="entry name" value="beta-beta-alpha zinc fingers"/>
    <property type="match status" value="12"/>
</dbReference>
<evidence type="ECO:0000256" key="3">
    <source>
        <dbReference type="ARBA" id="ARBA00022499"/>
    </source>
</evidence>
<feature type="domain" description="C2H2-type" evidence="14">
    <location>
        <begin position="1795"/>
        <end position="1822"/>
    </location>
</feature>
<evidence type="ECO:0000256" key="4">
    <source>
        <dbReference type="ARBA" id="ARBA00022723"/>
    </source>
</evidence>